<proteinExistence type="predicted"/>
<reference evidence="1" key="1">
    <citation type="submission" date="2017-07" db="EMBL/GenBank/DDBJ databases">
        <title>Taro Niue Genome Assembly and Annotation.</title>
        <authorList>
            <person name="Atibalentja N."/>
            <person name="Keating K."/>
            <person name="Fields C.J."/>
        </authorList>
    </citation>
    <scope>NUCLEOTIDE SEQUENCE</scope>
    <source>
        <strain evidence="1">Niue_2</strain>
        <tissue evidence="1">Leaf</tissue>
    </source>
</reference>
<organism evidence="1 2">
    <name type="scientific">Colocasia esculenta</name>
    <name type="common">Wild taro</name>
    <name type="synonym">Arum esculentum</name>
    <dbReference type="NCBI Taxonomy" id="4460"/>
    <lineage>
        <taxon>Eukaryota</taxon>
        <taxon>Viridiplantae</taxon>
        <taxon>Streptophyta</taxon>
        <taxon>Embryophyta</taxon>
        <taxon>Tracheophyta</taxon>
        <taxon>Spermatophyta</taxon>
        <taxon>Magnoliopsida</taxon>
        <taxon>Liliopsida</taxon>
        <taxon>Araceae</taxon>
        <taxon>Aroideae</taxon>
        <taxon>Colocasieae</taxon>
        <taxon>Colocasia</taxon>
    </lineage>
</organism>
<accession>A0A843U8Z7</accession>
<dbReference type="AlphaFoldDB" id="A0A843U8Z7"/>
<keyword evidence="2" id="KW-1185">Reference proteome</keyword>
<name>A0A843U8Z7_COLES</name>
<dbReference type="Proteomes" id="UP000652761">
    <property type="component" value="Unassembled WGS sequence"/>
</dbReference>
<protein>
    <submittedName>
        <fullName evidence="1">Uncharacterized protein</fullName>
    </submittedName>
</protein>
<gene>
    <name evidence="1" type="ORF">Taro_010970</name>
</gene>
<dbReference type="EMBL" id="NMUH01000405">
    <property type="protein sequence ID" value="MQL78537.1"/>
    <property type="molecule type" value="Genomic_DNA"/>
</dbReference>
<evidence type="ECO:0000313" key="1">
    <source>
        <dbReference type="EMBL" id="MQL78537.1"/>
    </source>
</evidence>
<comment type="caution">
    <text evidence="1">The sequence shown here is derived from an EMBL/GenBank/DDBJ whole genome shotgun (WGS) entry which is preliminary data.</text>
</comment>
<evidence type="ECO:0000313" key="2">
    <source>
        <dbReference type="Proteomes" id="UP000652761"/>
    </source>
</evidence>
<sequence length="28" mass="3135">MRWCRVGGARRDSHPCRGELVGRVLVAP</sequence>